<feature type="transmembrane region" description="Helical" evidence="1">
    <location>
        <begin position="324"/>
        <end position="348"/>
    </location>
</feature>
<evidence type="ECO:0000313" key="3">
    <source>
        <dbReference type="EMBL" id="ANS80061.1"/>
    </source>
</evidence>
<protein>
    <submittedName>
        <fullName evidence="3">Tricarboxylate transport membrane protein TctA</fullName>
    </submittedName>
</protein>
<feature type="transmembrane region" description="Helical" evidence="1">
    <location>
        <begin position="115"/>
        <end position="141"/>
    </location>
</feature>
<dbReference type="EMBL" id="CP014989">
    <property type="protein sequence ID" value="ANS80061.1"/>
    <property type="molecule type" value="Genomic_DNA"/>
</dbReference>
<dbReference type="InterPro" id="IPR002823">
    <property type="entry name" value="DUF112_TM"/>
</dbReference>
<accession>A0A1B1NF55</accession>
<feature type="transmembrane region" description="Helical" evidence="1">
    <location>
        <begin position="360"/>
        <end position="380"/>
    </location>
</feature>
<feature type="transmembrane region" description="Helical" evidence="1">
    <location>
        <begin position="440"/>
        <end position="456"/>
    </location>
</feature>
<feature type="transmembrane region" description="Helical" evidence="1">
    <location>
        <begin position="392"/>
        <end position="411"/>
    </location>
</feature>
<evidence type="ECO:0000256" key="1">
    <source>
        <dbReference type="SAM" id="Phobius"/>
    </source>
</evidence>
<reference evidence="3 4" key="1">
    <citation type="submission" date="2016-03" db="EMBL/GenBank/DDBJ databases">
        <title>Shallow-sea hydrothermal system.</title>
        <authorList>
            <person name="Tang K."/>
        </authorList>
    </citation>
    <scope>NUCLEOTIDE SEQUENCE [LARGE SCALE GENOMIC DNA]</scope>
    <source>
        <strain evidence="3 4">JLT9</strain>
    </source>
</reference>
<dbReference type="KEGG" id="serj:SGUI_2665"/>
<dbReference type="Proteomes" id="UP000092482">
    <property type="component" value="Chromosome"/>
</dbReference>
<feature type="transmembrane region" description="Helical" evidence="1">
    <location>
        <begin position="176"/>
        <end position="194"/>
    </location>
</feature>
<name>A0A1B1NF55_9MICO</name>
<feature type="transmembrane region" description="Helical" evidence="1">
    <location>
        <begin position="476"/>
        <end position="495"/>
    </location>
</feature>
<dbReference type="PATRIC" id="fig|1758689.4.peg.2786"/>
<feature type="transmembrane region" description="Helical" evidence="1">
    <location>
        <begin position="153"/>
        <end position="169"/>
    </location>
</feature>
<feature type="domain" description="DUF112" evidence="2">
    <location>
        <begin position="26"/>
        <end position="444"/>
    </location>
</feature>
<keyword evidence="4" id="KW-1185">Reference proteome</keyword>
<evidence type="ECO:0000259" key="2">
    <source>
        <dbReference type="Pfam" id="PF01970"/>
    </source>
</evidence>
<dbReference type="Pfam" id="PF01970">
    <property type="entry name" value="TctA"/>
    <property type="match status" value="1"/>
</dbReference>
<sequence>MGRPLTMDSLTNLIDGFGVILTPANLLYVLLGVMIGTVIGVLPGLGPTATIALLLPFTYSMEPTSAIIMLAGVYYGSMYGGTITSVLLRIPGEAASAVTAIDGYEMTKAGRAGPALAISAVGSFIGGTISIIGLILIAPSLAGFAVRFGPPEYVTLTVLGIVMVTYLGTKSTLKSVIAAAIGLLLAVVGTDPIAGTTRFTLGLPGLFSGIDLVAVAMGLFGVSEILYVMERSGQSHGKIGEVGRLTFSREDWKASRGPITRGSLLGFPIGVLPGGGGVLSSIASYGVEKRRSKHPEEFGKGAIEGVAGPETANNASSISAFIPLLTLGLPSNAVLALILGALMAQNITPGPQLITAHPELFWGVIASMLVGNLILLLLNWPMVGFFVQLLRVRIGIIGGIAMLITLVGVYTLNNSTFDMWVMLIMGVLGYFMRKFGFEPAPLVLAFVLGAILEESFRQSMLLSDGSLAIFATRPISAVLSVFVLLFIASSIWGAVRKDKKPSIIDQAKELAGED</sequence>
<dbReference type="STRING" id="1758689.SGUI_2665"/>
<feature type="transmembrane region" description="Helical" evidence="1">
    <location>
        <begin position="206"/>
        <end position="229"/>
    </location>
</feature>
<keyword evidence="1" id="KW-0472">Membrane</keyword>
<organism evidence="3 4">
    <name type="scientific">Serinicoccus hydrothermalis</name>
    <dbReference type="NCBI Taxonomy" id="1758689"/>
    <lineage>
        <taxon>Bacteria</taxon>
        <taxon>Bacillati</taxon>
        <taxon>Actinomycetota</taxon>
        <taxon>Actinomycetes</taxon>
        <taxon>Micrococcales</taxon>
        <taxon>Ornithinimicrobiaceae</taxon>
        <taxon>Serinicoccus</taxon>
    </lineage>
</organism>
<keyword evidence="1" id="KW-0812">Transmembrane</keyword>
<dbReference type="PANTHER" id="PTHR35342:SF5">
    <property type="entry name" value="TRICARBOXYLIC TRANSPORT PROTEIN"/>
    <property type="match status" value="1"/>
</dbReference>
<keyword evidence="1" id="KW-1133">Transmembrane helix</keyword>
<gene>
    <name evidence="3" type="ORF">SGUI_2665</name>
</gene>
<dbReference type="PANTHER" id="PTHR35342">
    <property type="entry name" value="TRICARBOXYLIC TRANSPORT PROTEIN"/>
    <property type="match status" value="1"/>
</dbReference>
<evidence type="ECO:0000313" key="4">
    <source>
        <dbReference type="Proteomes" id="UP000092482"/>
    </source>
</evidence>
<dbReference type="AlphaFoldDB" id="A0A1B1NF55"/>
<proteinExistence type="predicted"/>
<feature type="transmembrane region" description="Helical" evidence="1">
    <location>
        <begin position="66"/>
        <end position="88"/>
    </location>
</feature>